<feature type="transmembrane region" description="Helical" evidence="6">
    <location>
        <begin position="87"/>
        <end position="109"/>
    </location>
</feature>
<feature type="transmembrane region" description="Helical" evidence="6">
    <location>
        <begin position="153"/>
        <end position="172"/>
    </location>
</feature>
<feature type="transmembrane region" description="Helical" evidence="6">
    <location>
        <begin position="310"/>
        <end position="330"/>
    </location>
</feature>
<feature type="transmembrane region" description="Helical" evidence="6">
    <location>
        <begin position="253"/>
        <end position="272"/>
    </location>
</feature>
<dbReference type="PANTHER" id="PTHR23513:SF17">
    <property type="entry name" value="MEMBRANE PROTEIN"/>
    <property type="match status" value="1"/>
</dbReference>
<evidence type="ECO:0000313" key="7">
    <source>
        <dbReference type="EMBL" id="MBK1784590.1"/>
    </source>
</evidence>
<feature type="transmembrane region" description="Helical" evidence="6">
    <location>
        <begin position="59"/>
        <end position="81"/>
    </location>
</feature>
<evidence type="ECO:0000256" key="5">
    <source>
        <dbReference type="ARBA" id="ARBA00023136"/>
    </source>
</evidence>
<keyword evidence="2" id="KW-1003">Cell membrane</keyword>
<evidence type="ECO:0000256" key="6">
    <source>
        <dbReference type="SAM" id="Phobius"/>
    </source>
</evidence>
<keyword evidence="4 6" id="KW-1133">Transmembrane helix</keyword>
<accession>A0A934QQM8</accession>
<dbReference type="SUPFAM" id="SSF103473">
    <property type="entry name" value="MFS general substrate transporter"/>
    <property type="match status" value="1"/>
</dbReference>
<evidence type="ECO:0000256" key="1">
    <source>
        <dbReference type="ARBA" id="ARBA00004651"/>
    </source>
</evidence>
<dbReference type="GO" id="GO:0005886">
    <property type="term" value="C:plasma membrane"/>
    <property type="evidence" value="ECO:0007669"/>
    <property type="project" value="UniProtKB-SubCell"/>
</dbReference>
<feature type="transmembrane region" description="Helical" evidence="6">
    <location>
        <begin position="284"/>
        <end position="304"/>
    </location>
</feature>
<dbReference type="AlphaFoldDB" id="A0A934QQM8"/>
<keyword evidence="5 6" id="KW-0472">Membrane</keyword>
<dbReference type="InterPro" id="IPR011701">
    <property type="entry name" value="MFS"/>
</dbReference>
<feature type="transmembrane region" description="Helical" evidence="6">
    <location>
        <begin position="33"/>
        <end position="52"/>
    </location>
</feature>
<proteinExistence type="predicted"/>
<dbReference type="RefSeq" id="WP_200318283.1">
    <property type="nucleotide sequence ID" value="NZ_JAENJH010000002.1"/>
</dbReference>
<dbReference type="GO" id="GO:0022857">
    <property type="term" value="F:transmembrane transporter activity"/>
    <property type="evidence" value="ECO:0007669"/>
    <property type="project" value="InterPro"/>
</dbReference>
<feature type="transmembrane region" description="Helical" evidence="6">
    <location>
        <begin position="214"/>
        <end position="241"/>
    </location>
</feature>
<comment type="caution">
    <text evidence="7">The sequence shown here is derived from an EMBL/GenBank/DDBJ whole genome shotgun (WGS) entry which is preliminary data.</text>
</comment>
<dbReference type="Pfam" id="PF07690">
    <property type="entry name" value="MFS_1"/>
    <property type="match status" value="1"/>
</dbReference>
<gene>
    <name evidence="7" type="ORF">JHE00_09655</name>
</gene>
<reference evidence="7" key="1">
    <citation type="submission" date="2020-12" db="EMBL/GenBank/DDBJ databases">
        <title>Prauserella sp. ASG 168, a novel actinomycete isolated from cave rock.</title>
        <authorList>
            <person name="Suriyachadkun C."/>
        </authorList>
    </citation>
    <scope>NUCLEOTIDE SEQUENCE</scope>
    <source>
        <strain evidence="7">ASG 168</strain>
    </source>
</reference>
<feature type="transmembrane region" description="Helical" evidence="6">
    <location>
        <begin position="373"/>
        <end position="392"/>
    </location>
</feature>
<comment type="subcellular location">
    <subcellularLocation>
        <location evidence="1">Cell membrane</location>
        <topology evidence="1">Multi-pass membrane protein</topology>
    </subcellularLocation>
</comment>
<keyword evidence="3 6" id="KW-0812">Transmembrane</keyword>
<feature type="transmembrane region" description="Helical" evidence="6">
    <location>
        <begin position="342"/>
        <end position="367"/>
    </location>
</feature>
<dbReference type="InterPro" id="IPR036259">
    <property type="entry name" value="MFS_trans_sf"/>
</dbReference>
<evidence type="ECO:0000256" key="4">
    <source>
        <dbReference type="ARBA" id="ARBA00022989"/>
    </source>
</evidence>
<dbReference type="Proteomes" id="UP000635245">
    <property type="component" value="Unassembled WGS sequence"/>
</dbReference>
<keyword evidence="8" id="KW-1185">Reference proteome</keyword>
<dbReference type="Gene3D" id="1.20.1250.20">
    <property type="entry name" value="MFS general substrate transporter like domains"/>
    <property type="match status" value="1"/>
</dbReference>
<sequence>MHWGDGAFQAGLAGAVLFNPERAADPLTIAGGFAALLLPYSLVGPFAGALLDRWDRRRVLVLANVLRGFAIVAAAAGLGAGLEGVPLFSLALLVMGISRFAGAGLSASLPHVVPPERIVTANALSATVGATIAVLGGACAIGLRAVFGAGDTGSAWTTSFAVLGSVAGAALASRFARGSLGPDTVDEPANALAAVASGLASGARAAARTPSVRAGLVALLAHRAAFGISLLLTVLLMRYSFSDIGPLKAGMPGIGQLALMGGAGILLAGVFTPRLVARFGRRGTVVSGLAVAALAQAALGLPLVLPTVLLAAFVITAAGQVLKLCVDAAVQRDIGDETRGRVFALYDTLFNTTQVAAVSLAAAFVPLDGQSPALLFVAIGLYLVGIAGYLIATR</sequence>
<evidence type="ECO:0000256" key="2">
    <source>
        <dbReference type="ARBA" id="ARBA00022475"/>
    </source>
</evidence>
<protein>
    <submittedName>
        <fullName evidence="7">MFS transporter</fullName>
    </submittedName>
</protein>
<feature type="transmembrane region" description="Helical" evidence="6">
    <location>
        <begin position="121"/>
        <end position="147"/>
    </location>
</feature>
<dbReference type="EMBL" id="JAENJH010000002">
    <property type="protein sequence ID" value="MBK1784590.1"/>
    <property type="molecule type" value="Genomic_DNA"/>
</dbReference>
<organism evidence="7 8">
    <name type="scientific">Prauserella cavernicola</name>
    <dbReference type="NCBI Taxonomy" id="2800127"/>
    <lineage>
        <taxon>Bacteria</taxon>
        <taxon>Bacillati</taxon>
        <taxon>Actinomycetota</taxon>
        <taxon>Actinomycetes</taxon>
        <taxon>Pseudonocardiales</taxon>
        <taxon>Pseudonocardiaceae</taxon>
        <taxon>Prauserella</taxon>
    </lineage>
</organism>
<dbReference type="PANTHER" id="PTHR23513">
    <property type="entry name" value="INTEGRAL MEMBRANE EFFLUX PROTEIN-RELATED"/>
    <property type="match status" value="1"/>
</dbReference>
<evidence type="ECO:0000256" key="3">
    <source>
        <dbReference type="ARBA" id="ARBA00022692"/>
    </source>
</evidence>
<name>A0A934QQM8_9PSEU</name>
<evidence type="ECO:0000313" key="8">
    <source>
        <dbReference type="Proteomes" id="UP000635245"/>
    </source>
</evidence>